<accession>A0A9J5WRF7</accession>
<organism evidence="1 2">
    <name type="scientific">Solanum commersonii</name>
    <name type="common">Commerson's wild potato</name>
    <name type="synonym">Commerson's nightshade</name>
    <dbReference type="NCBI Taxonomy" id="4109"/>
    <lineage>
        <taxon>Eukaryota</taxon>
        <taxon>Viridiplantae</taxon>
        <taxon>Streptophyta</taxon>
        <taxon>Embryophyta</taxon>
        <taxon>Tracheophyta</taxon>
        <taxon>Spermatophyta</taxon>
        <taxon>Magnoliopsida</taxon>
        <taxon>eudicotyledons</taxon>
        <taxon>Gunneridae</taxon>
        <taxon>Pentapetalae</taxon>
        <taxon>asterids</taxon>
        <taxon>lamiids</taxon>
        <taxon>Solanales</taxon>
        <taxon>Solanaceae</taxon>
        <taxon>Solanoideae</taxon>
        <taxon>Solaneae</taxon>
        <taxon>Solanum</taxon>
    </lineage>
</organism>
<dbReference type="PANTHER" id="PTHR45786">
    <property type="entry name" value="DNA BINDING PROTEIN-LIKE"/>
    <property type="match status" value="1"/>
</dbReference>
<dbReference type="Proteomes" id="UP000824120">
    <property type="component" value="Chromosome 11"/>
</dbReference>
<protein>
    <submittedName>
        <fullName evidence="1">Uncharacterized protein</fullName>
    </submittedName>
</protein>
<reference evidence="1 2" key="1">
    <citation type="submission" date="2020-09" db="EMBL/GenBank/DDBJ databases">
        <title>De no assembly of potato wild relative species, Solanum commersonii.</title>
        <authorList>
            <person name="Cho K."/>
        </authorList>
    </citation>
    <scope>NUCLEOTIDE SEQUENCE [LARGE SCALE GENOMIC DNA]</scope>
    <source>
        <strain evidence="1">LZ3.2</strain>
        <tissue evidence="1">Leaf</tissue>
    </source>
</reference>
<dbReference type="PANTHER" id="PTHR45786:SF74">
    <property type="entry name" value="ATP-DEPENDENT DNA HELICASE"/>
    <property type="match status" value="1"/>
</dbReference>
<name>A0A9J5WRF7_SOLCO</name>
<evidence type="ECO:0000313" key="2">
    <source>
        <dbReference type="Proteomes" id="UP000824120"/>
    </source>
</evidence>
<keyword evidence="2" id="KW-1185">Reference proteome</keyword>
<proteinExistence type="predicted"/>
<comment type="caution">
    <text evidence="1">The sequence shown here is derived from an EMBL/GenBank/DDBJ whole genome shotgun (WGS) entry which is preliminary data.</text>
</comment>
<evidence type="ECO:0000313" key="1">
    <source>
        <dbReference type="EMBL" id="KAG5578234.1"/>
    </source>
</evidence>
<dbReference type="AlphaFoldDB" id="A0A9J5WRF7"/>
<dbReference type="EMBL" id="JACXVP010000011">
    <property type="protein sequence ID" value="KAG5578234.1"/>
    <property type="molecule type" value="Genomic_DNA"/>
</dbReference>
<dbReference type="OrthoDB" id="1930928at2759"/>
<gene>
    <name evidence="1" type="ORF">H5410_058368</name>
</gene>
<sequence>MYHFINDLIPTNKKGKNLQLYFFDSENELRNRMACSNKLNEYVVRTLMEILKINPYSMFLKSSVDVPQLSDFYIALKCDSGLDQRIYNLPTVSEVAGIWVEQDITNSIPTPHIRIYTKSDKSQLVDDIVVLRKLSVLQKRQHKYIANKNNYQV</sequence>